<evidence type="ECO:0000313" key="9">
    <source>
        <dbReference type="Proteomes" id="UP000433577"/>
    </source>
</evidence>
<protein>
    <recommendedName>
        <fullName evidence="7">D,D-heptose 1,7-bisphosphate phosphatase</fullName>
    </recommendedName>
</protein>
<sequence length="209" mass="23228">MRSARAQWPAVFLDINGALIHDSWHRDNHADPARMRLAPGAAEALERLAQAPLRLVIVSHQRDVSLDKMETQLQRLFARCGARLHAAYWCPHDSHDLHDPRGALATYAGACTCRKPQPGMLLRAQREHDIDLSQSWLIGEHANDIEAGNRAGCRSILTDGGNEAAWHSEPARLPYAIVTNLHDAAQMIVERHAYEHAEPAPEVTGTHFA</sequence>
<evidence type="ECO:0000256" key="3">
    <source>
        <dbReference type="ARBA" id="ARBA00022490"/>
    </source>
</evidence>
<dbReference type="NCBIfam" id="TIGR01662">
    <property type="entry name" value="HAD-SF-IIIA"/>
    <property type="match status" value="1"/>
</dbReference>
<dbReference type="AlphaFoldDB" id="A0A7Z2JHW0"/>
<dbReference type="GO" id="GO:0046872">
    <property type="term" value="F:metal ion binding"/>
    <property type="evidence" value="ECO:0007669"/>
    <property type="project" value="UniProtKB-KW"/>
</dbReference>
<organism evidence="8 9">
    <name type="scientific">Paraburkholderia acidisoli</name>
    <dbReference type="NCBI Taxonomy" id="2571748"/>
    <lineage>
        <taxon>Bacteria</taxon>
        <taxon>Pseudomonadati</taxon>
        <taxon>Pseudomonadota</taxon>
        <taxon>Betaproteobacteria</taxon>
        <taxon>Burkholderiales</taxon>
        <taxon>Burkholderiaceae</taxon>
        <taxon>Paraburkholderia</taxon>
    </lineage>
</organism>
<dbReference type="NCBIfam" id="TIGR01656">
    <property type="entry name" value="Histidinol-ppas"/>
    <property type="match status" value="1"/>
</dbReference>
<accession>A0A7Z2JHW0</accession>
<dbReference type="InterPro" id="IPR023214">
    <property type="entry name" value="HAD_sf"/>
</dbReference>
<evidence type="ECO:0000256" key="5">
    <source>
        <dbReference type="ARBA" id="ARBA00022801"/>
    </source>
</evidence>
<keyword evidence="3" id="KW-0963">Cytoplasm</keyword>
<keyword evidence="5 8" id="KW-0378">Hydrolase</keyword>
<dbReference type="GO" id="GO:0005975">
    <property type="term" value="P:carbohydrate metabolic process"/>
    <property type="evidence" value="ECO:0007669"/>
    <property type="project" value="InterPro"/>
</dbReference>
<reference evidence="8 9" key="1">
    <citation type="submission" date="2019-12" db="EMBL/GenBank/DDBJ databases">
        <title>Paraburkholderia acidiphila 7Q-K02 sp. nov and Paraburkholderia acidisoli DHF22 sp. nov., two strains isolated from forest soil.</title>
        <authorList>
            <person name="Gao Z."/>
            <person name="Qiu L."/>
        </authorList>
    </citation>
    <scope>NUCLEOTIDE SEQUENCE [LARGE SCALE GENOMIC DNA]</scope>
    <source>
        <strain evidence="8 9">DHF22</strain>
    </source>
</reference>
<dbReference type="InterPro" id="IPR006549">
    <property type="entry name" value="HAD-SF_hydro_IIIA"/>
</dbReference>
<evidence type="ECO:0000256" key="1">
    <source>
        <dbReference type="ARBA" id="ARBA00004496"/>
    </source>
</evidence>
<dbReference type="InterPro" id="IPR004446">
    <property type="entry name" value="Heptose_bisP_phosphatase"/>
</dbReference>
<keyword evidence="9" id="KW-1185">Reference proteome</keyword>
<name>A0A7Z2JHW0_9BURK</name>
<gene>
    <name evidence="8" type="ORF">FAZ98_17605</name>
</gene>
<dbReference type="GO" id="GO:0005737">
    <property type="term" value="C:cytoplasm"/>
    <property type="evidence" value="ECO:0007669"/>
    <property type="project" value="UniProtKB-SubCell"/>
</dbReference>
<evidence type="ECO:0000256" key="7">
    <source>
        <dbReference type="ARBA" id="ARBA00031828"/>
    </source>
</evidence>
<dbReference type="InterPro" id="IPR006543">
    <property type="entry name" value="Histidinol-phos"/>
</dbReference>
<dbReference type="SUPFAM" id="SSF56784">
    <property type="entry name" value="HAD-like"/>
    <property type="match status" value="1"/>
</dbReference>
<dbReference type="EMBL" id="CP046914">
    <property type="protein sequence ID" value="QGZ64508.1"/>
    <property type="molecule type" value="Genomic_DNA"/>
</dbReference>
<dbReference type="Proteomes" id="UP000433577">
    <property type="component" value="Chromosome 2"/>
</dbReference>
<keyword evidence="6" id="KW-0119">Carbohydrate metabolism</keyword>
<keyword evidence="4" id="KW-0479">Metal-binding</keyword>
<dbReference type="PANTHER" id="PTHR42891">
    <property type="entry name" value="D-GLYCERO-BETA-D-MANNO-HEPTOSE-1,7-BISPHOSPHATE 7-PHOSPHATASE"/>
    <property type="match status" value="1"/>
</dbReference>
<dbReference type="InterPro" id="IPR036412">
    <property type="entry name" value="HAD-like_sf"/>
</dbReference>
<dbReference type="Gene3D" id="3.40.50.1000">
    <property type="entry name" value="HAD superfamily/HAD-like"/>
    <property type="match status" value="1"/>
</dbReference>
<comment type="similarity">
    <text evidence="2">Belongs to the GmhB family.</text>
</comment>
<dbReference type="KEGG" id="pacs:FAZ98_17605"/>
<dbReference type="GO" id="GO:0016791">
    <property type="term" value="F:phosphatase activity"/>
    <property type="evidence" value="ECO:0007669"/>
    <property type="project" value="InterPro"/>
</dbReference>
<dbReference type="OrthoDB" id="9781367at2"/>
<evidence type="ECO:0000313" key="8">
    <source>
        <dbReference type="EMBL" id="QGZ64508.1"/>
    </source>
</evidence>
<dbReference type="Pfam" id="PF13242">
    <property type="entry name" value="Hydrolase_like"/>
    <property type="match status" value="1"/>
</dbReference>
<evidence type="ECO:0000256" key="4">
    <source>
        <dbReference type="ARBA" id="ARBA00022723"/>
    </source>
</evidence>
<evidence type="ECO:0000256" key="2">
    <source>
        <dbReference type="ARBA" id="ARBA00005628"/>
    </source>
</evidence>
<comment type="subcellular location">
    <subcellularLocation>
        <location evidence="1">Cytoplasm</location>
    </subcellularLocation>
</comment>
<dbReference type="PANTHER" id="PTHR42891:SF1">
    <property type="entry name" value="D-GLYCERO-BETA-D-MANNO-HEPTOSE-1,7-BISPHOSPHATE 7-PHOSPHATASE"/>
    <property type="match status" value="1"/>
</dbReference>
<proteinExistence type="inferred from homology"/>
<evidence type="ECO:0000256" key="6">
    <source>
        <dbReference type="ARBA" id="ARBA00023277"/>
    </source>
</evidence>